<feature type="compositionally biased region" description="Basic and acidic residues" evidence="3">
    <location>
        <begin position="229"/>
        <end position="263"/>
    </location>
</feature>
<reference evidence="7" key="1">
    <citation type="submission" date="2012-12" db="EMBL/GenBank/DDBJ databases">
        <authorList>
            <person name="Hellsten U."/>
            <person name="Grimwood J."/>
            <person name="Chapman J.A."/>
            <person name="Shapiro H."/>
            <person name="Aerts A."/>
            <person name="Otillar R.P."/>
            <person name="Terry A.Y."/>
            <person name="Boore J.L."/>
            <person name="Simakov O."/>
            <person name="Marletaz F."/>
            <person name="Cho S.-J."/>
            <person name="Edsinger-Gonzales E."/>
            <person name="Havlak P."/>
            <person name="Kuo D.-H."/>
            <person name="Larsson T."/>
            <person name="Lv J."/>
            <person name="Arendt D."/>
            <person name="Savage R."/>
            <person name="Osoegawa K."/>
            <person name="de Jong P."/>
            <person name="Lindberg D.R."/>
            <person name="Seaver E.C."/>
            <person name="Weisblat D.A."/>
            <person name="Putnam N.H."/>
            <person name="Grigoriev I.V."/>
            <person name="Rokhsar D.S."/>
        </authorList>
    </citation>
    <scope>NUCLEOTIDE SEQUENCE</scope>
    <source>
        <strain evidence="7">I ESC-2004</strain>
    </source>
</reference>
<dbReference type="PANTHER" id="PTHR22115:SF4">
    <property type="entry name" value="COILED-COIL DOMAIN-CONTAINING PROTEIN"/>
    <property type="match status" value="1"/>
</dbReference>
<name>R7VAV9_CAPTE</name>
<feature type="compositionally biased region" description="Pro residues" evidence="3">
    <location>
        <begin position="478"/>
        <end position="494"/>
    </location>
</feature>
<keyword evidence="1 2" id="KW-0175">Coiled coil</keyword>
<dbReference type="PANTHER" id="PTHR22115">
    <property type="entry name" value="C3ORF6 PROTEIN-RELATED"/>
    <property type="match status" value="1"/>
</dbReference>
<feature type="coiled-coil region" evidence="2">
    <location>
        <begin position="72"/>
        <end position="146"/>
    </location>
</feature>
<proteinExistence type="predicted"/>
<feature type="compositionally biased region" description="Polar residues" evidence="3">
    <location>
        <begin position="453"/>
        <end position="466"/>
    </location>
</feature>
<feature type="compositionally biased region" description="Pro residues" evidence="3">
    <location>
        <begin position="432"/>
        <end position="441"/>
    </location>
</feature>
<dbReference type="Proteomes" id="UP000014760">
    <property type="component" value="Unassembled WGS sequence"/>
</dbReference>
<feature type="region of interest" description="Disordered" evidence="3">
    <location>
        <begin position="336"/>
        <end position="551"/>
    </location>
</feature>
<evidence type="ECO:0000256" key="1">
    <source>
        <dbReference type="ARBA" id="ARBA00023054"/>
    </source>
</evidence>
<dbReference type="Pfam" id="PF15295">
    <property type="entry name" value="CCDC50_N"/>
    <property type="match status" value="1"/>
</dbReference>
<evidence type="ECO:0000313" key="6">
    <source>
        <dbReference type="EnsemblMetazoa" id="CapteP223919"/>
    </source>
</evidence>
<dbReference type="OrthoDB" id="9994767at2759"/>
<dbReference type="EMBL" id="KB293638">
    <property type="protein sequence ID" value="ELU15729.1"/>
    <property type="molecule type" value="Genomic_DNA"/>
</dbReference>
<evidence type="ECO:0000259" key="4">
    <source>
        <dbReference type="Pfam" id="PF15295"/>
    </source>
</evidence>
<dbReference type="EnsemblMetazoa" id="CapteT223919">
    <property type="protein sequence ID" value="CapteP223919"/>
    <property type="gene ID" value="CapteG223919"/>
</dbReference>
<evidence type="ECO:0000313" key="5">
    <source>
        <dbReference type="EMBL" id="ELU15729.1"/>
    </source>
</evidence>
<dbReference type="HOGENOM" id="CLU_046607_0_0_1"/>
<organism evidence="5">
    <name type="scientific">Capitella teleta</name>
    <name type="common">Polychaete worm</name>
    <dbReference type="NCBI Taxonomy" id="283909"/>
    <lineage>
        <taxon>Eukaryota</taxon>
        <taxon>Metazoa</taxon>
        <taxon>Spiralia</taxon>
        <taxon>Lophotrochozoa</taxon>
        <taxon>Annelida</taxon>
        <taxon>Polychaeta</taxon>
        <taxon>Sedentaria</taxon>
        <taxon>Scolecida</taxon>
        <taxon>Capitellidae</taxon>
        <taxon>Capitella</taxon>
    </lineage>
</organism>
<reference evidence="5 7" key="2">
    <citation type="journal article" date="2013" name="Nature">
        <title>Insights into bilaterian evolution from three spiralian genomes.</title>
        <authorList>
            <person name="Simakov O."/>
            <person name="Marletaz F."/>
            <person name="Cho S.J."/>
            <person name="Edsinger-Gonzales E."/>
            <person name="Havlak P."/>
            <person name="Hellsten U."/>
            <person name="Kuo D.H."/>
            <person name="Larsson T."/>
            <person name="Lv J."/>
            <person name="Arendt D."/>
            <person name="Savage R."/>
            <person name="Osoegawa K."/>
            <person name="de Jong P."/>
            <person name="Grimwood J."/>
            <person name="Chapman J.A."/>
            <person name="Shapiro H."/>
            <person name="Aerts A."/>
            <person name="Otillar R.P."/>
            <person name="Terry A.Y."/>
            <person name="Boore J.L."/>
            <person name="Grigoriev I.V."/>
            <person name="Lindberg D.R."/>
            <person name="Seaver E.C."/>
            <person name="Weisblat D.A."/>
            <person name="Putnam N.H."/>
            <person name="Rokhsar D.S."/>
        </authorList>
    </citation>
    <scope>NUCLEOTIDE SEQUENCE</scope>
    <source>
        <strain evidence="5 7">I ESC-2004</strain>
    </source>
</reference>
<gene>
    <name evidence="5" type="ORF">CAPTEDRAFT_223919</name>
</gene>
<reference evidence="6" key="3">
    <citation type="submission" date="2015-06" db="UniProtKB">
        <authorList>
            <consortium name="EnsemblMetazoa"/>
        </authorList>
    </citation>
    <scope>IDENTIFICATION</scope>
</reference>
<sequence length="551" mass="62590">MAMAESDAMEKSPPPGKVKNVCQDWLVHEDGALAHRLQEQEFGHKYDWNRKDRKTARTDVPLAKVVHSAEEERLQKERYEFLERQRELAEADALVAKQVQDDEMKTVSVNQIRAEADELLARNAHEEEIQRANREYEEKARRASEDALIASRVQQQMAAGDSHLTTDQEIARKLQEQEKQKYLLKMKERELRKARQRLEQAQNRDSISLLPNPESDAHEPSPDAGGLQVKEDPRRRHAGRELAARQHAADDGCRLREDGKLEDQGDFSDFYIQPNTEMPVGEKKELQEIQDEELARLLQDQEFKRGGQIKQDKLRTIEQRDAELAQIIQEQEKVKLERKKQLKKQQRQLSAPAPETEPLPATHSPRRERSQLYQNQNEINEHRHVSQGRRSPPLSSYALYQTRPLPETPNVNANDWESSLERALSNHTDPTPSSPAPPGYQDPPKYRGPQLASEENSAHRSSSRGNLFTAIDPTSPAAMPPDLPPGRAPAPPPLTAHQQNSGGDDSYADLDDVNNFTPVQGQRRSSKKSQRNSGGGSASIDDKKKSNCKQQ</sequence>
<feature type="domain" description="Coiled-coil" evidence="4">
    <location>
        <begin position="11"/>
        <end position="135"/>
    </location>
</feature>
<feature type="compositionally biased region" description="Low complexity" evidence="3">
    <location>
        <begin position="347"/>
        <end position="362"/>
    </location>
</feature>
<evidence type="ECO:0000256" key="3">
    <source>
        <dbReference type="SAM" id="MobiDB-lite"/>
    </source>
</evidence>
<protein>
    <recommendedName>
        <fullName evidence="4">Coiled-coil domain-containing protein</fullName>
    </recommendedName>
</protein>
<feature type="compositionally biased region" description="Basic residues" evidence="3">
    <location>
        <begin position="336"/>
        <end position="346"/>
    </location>
</feature>
<dbReference type="InterPro" id="IPR039303">
    <property type="entry name" value="CCDC50"/>
</dbReference>
<evidence type="ECO:0000313" key="7">
    <source>
        <dbReference type="Proteomes" id="UP000014760"/>
    </source>
</evidence>
<feature type="region of interest" description="Disordered" evidence="3">
    <location>
        <begin position="193"/>
        <end position="286"/>
    </location>
</feature>
<accession>R7VAV9</accession>
<dbReference type="InterPro" id="IPR029311">
    <property type="entry name" value="CCDC50_N"/>
</dbReference>
<dbReference type="AlphaFoldDB" id="R7VAV9"/>
<dbReference type="EMBL" id="AMQN01004485">
    <property type="status" value="NOT_ANNOTATED_CDS"/>
    <property type="molecule type" value="Genomic_DNA"/>
</dbReference>
<evidence type="ECO:0000256" key="2">
    <source>
        <dbReference type="SAM" id="Coils"/>
    </source>
</evidence>
<dbReference type="OMA" id="KDGGCKQ"/>
<keyword evidence="7" id="KW-1185">Reference proteome</keyword>